<gene>
    <name evidence="1" type="ORF">SFRICE_032425</name>
</gene>
<reference evidence="1" key="1">
    <citation type="submission" date="2016-07" db="EMBL/GenBank/DDBJ databases">
        <authorList>
            <person name="Bretaudeau A."/>
        </authorList>
    </citation>
    <scope>NUCLEOTIDE SEQUENCE</scope>
    <source>
        <strain evidence="1">Rice</strain>
        <tissue evidence="1">Whole body</tissue>
    </source>
</reference>
<dbReference type="AlphaFoldDB" id="A0A2H1VEW2"/>
<accession>A0A2H1VEW2</accession>
<evidence type="ECO:0000313" key="1">
    <source>
        <dbReference type="EMBL" id="SOQ39316.1"/>
    </source>
</evidence>
<proteinExistence type="predicted"/>
<organism evidence="1">
    <name type="scientific">Spodoptera frugiperda</name>
    <name type="common">Fall armyworm</name>
    <dbReference type="NCBI Taxonomy" id="7108"/>
    <lineage>
        <taxon>Eukaryota</taxon>
        <taxon>Metazoa</taxon>
        <taxon>Ecdysozoa</taxon>
        <taxon>Arthropoda</taxon>
        <taxon>Hexapoda</taxon>
        <taxon>Insecta</taxon>
        <taxon>Pterygota</taxon>
        <taxon>Neoptera</taxon>
        <taxon>Endopterygota</taxon>
        <taxon>Lepidoptera</taxon>
        <taxon>Glossata</taxon>
        <taxon>Ditrysia</taxon>
        <taxon>Noctuoidea</taxon>
        <taxon>Noctuidae</taxon>
        <taxon>Amphipyrinae</taxon>
        <taxon>Spodoptera</taxon>
    </lineage>
</organism>
<sequence length="87" mass="9804">MNYTKSFTMLQLNPLHVMQPVAQLLTANNCRGLGFDSRVGRSITGLFSVFRKFLNGSTESGNVPEVLEESWPVNENVLRTRFPSTKK</sequence>
<protein>
    <submittedName>
        <fullName evidence="1">SFRICE_032425</fullName>
    </submittedName>
</protein>
<dbReference type="EMBL" id="ODYU01002168">
    <property type="protein sequence ID" value="SOQ39316.1"/>
    <property type="molecule type" value="Genomic_DNA"/>
</dbReference>
<name>A0A2H1VEW2_SPOFR</name>